<dbReference type="Proteomes" id="UP000570493">
    <property type="component" value="Unassembled WGS sequence"/>
</dbReference>
<keyword evidence="3" id="KW-0238">DNA-binding</keyword>
<accession>A0A7Y0DSB8</accession>
<evidence type="ECO:0000313" key="6">
    <source>
        <dbReference type="EMBL" id="NMM40661.1"/>
    </source>
</evidence>
<organism evidence="6 7">
    <name type="scientific">Pseudoalteromonas arctica</name>
    <dbReference type="NCBI Taxonomy" id="394751"/>
    <lineage>
        <taxon>Bacteria</taxon>
        <taxon>Pseudomonadati</taxon>
        <taxon>Pseudomonadota</taxon>
        <taxon>Gammaproteobacteria</taxon>
        <taxon>Alteromonadales</taxon>
        <taxon>Pseudoalteromonadaceae</taxon>
        <taxon>Pseudoalteromonas</taxon>
    </lineage>
</organism>
<keyword evidence="4" id="KW-0804">Transcription</keyword>
<evidence type="ECO:0000256" key="2">
    <source>
        <dbReference type="ARBA" id="ARBA00023015"/>
    </source>
</evidence>
<dbReference type="PROSITE" id="PS50931">
    <property type="entry name" value="HTH_LYSR"/>
    <property type="match status" value="1"/>
</dbReference>
<proteinExistence type="inferred from homology"/>
<evidence type="ECO:0000313" key="7">
    <source>
        <dbReference type="Proteomes" id="UP000570493"/>
    </source>
</evidence>
<feature type="domain" description="HTH lysR-type" evidence="5">
    <location>
        <begin position="1"/>
        <end position="61"/>
    </location>
</feature>
<gene>
    <name evidence="6" type="ORF">HHO47_07370</name>
</gene>
<dbReference type="InterPro" id="IPR058163">
    <property type="entry name" value="LysR-type_TF_proteobact-type"/>
</dbReference>
<dbReference type="InterPro" id="IPR036390">
    <property type="entry name" value="WH_DNA-bd_sf"/>
</dbReference>
<dbReference type="EMBL" id="JABBMT010000008">
    <property type="protein sequence ID" value="NMM40661.1"/>
    <property type="molecule type" value="Genomic_DNA"/>
</dbReference>
<dbReference type="RefSeq" id="WP_169019718.1">
    <property type="nucleotide sequence ID" value="NZ_JABBMT010000008.1"/>
</dbReference>
<comment type="similarity">
    <text evidence="1">Belongs to the LysR transcriptional regulatory family.</text>
</comment>
<dbReference type="Gene3D" id="1.10.10.10">
    <property type="entry name" value="Winged helix-like DNA-binding domain superfamily/Winged helix DNA-binding domain"/>
    <property type="match status" value="1"/>
</dbReference>
<dbReference type="Pfam" id="PF03466">
    <property type="entry name" value="LysR_substrate"/>
    <property type="match status" value="1"/>
</dbReference>
<reference evidence="6" key="1">
    <citation type="submission" date="2020-04" db="EMBL/GenBank/DDBJ databases">
        <title>Genome Sequencing for Pseudoaltermonas arctica.</title>
        <authorList>
            <person name="Elkins N.S."/>
        </authorList>
    </citation>
    <scope>NUCLEOTIDE SEQUENCE [LARGE SCALE GENOMIC DNA]</scope>
    <source>
        <strain evidence="6">NEC-BIFX-2020_0012</strain>
    </source>
</reference>
<sequence length="297" mass="33627">MTINQLESLKVFATVVELGNFKKAADKLNMSPAKVSICVKKLEDYLGVSLIKRSTRKLQVTSEGYFCAIASKALGEQWEELECGIKELNKVPKGELKVGAPVSWGIHTLSNVVSSFSERYPEIKLNITLDDKYSCLLEENYDFVLRLAGKLDDSSNICTKLKSYKRVLCASPDYLNKFGIPEDLNALREHRCLMFDQNGSGKNWRFYFDGKVRDINIKPFHQLNNSALLRQLLLSGSGIALIPSFLIDEDLDKGLVIPILTEYEAEPLDLYLLRPYSVSLSERHRLFVNHIVSSLRN</sequence>
<dbReference type="GO" id="GO:0003677">
    <property type="term" value="F:DNA binding"/>
    <property type="evidence" value="ECO:0007669"/>
    <property type="project" value="UniProtKB-KW"/>
</dbReference>
<dbReference type="PANTHER" id="PTHR30537:SF5">
    <property type="entry name" value="HTH-TYPE TRANSCRIPTIONAL ACTIVATOR TTDR-RELATED"/>
    <property type="match status" value="1"/>
</dbReference>
<dbReference type="GO" id="GO:0003700">
    <property type="term" value="F:DNA-binding transcription factor activity"/>
    <property type="evidence" value="ECO:0007669"/>
    <property type="project" value="InterPro"/>
</dbReference>
<evidence type="ECO:0000256" key="4">
    <source>
        <dbReference type="ARBA" id="ARBA00023163"/>
    </source>
</evidence>
<protein>
    <submittedName>
        <fullName evidence="6">LysR family transcriptional regulator</fullName>
    </submittedName>
</protein>
<dbReference type="SUPFAM" id="SSF53850">
    <property type="entry name" value="Periplasmic binding protein-like II"/>
    <property type="match status" value="1"/>
</dbReference>
<dbReference type="InterPro" id="IPR036388">
    <property type="entry name" value="WH-like_DNA-bd_sf"/>
</dbReference>
<dbReference type="CDD" id="cd08422">
    <property type="entry name" value="PBP2_CrgA_like"/>
    <property type="match status" value="1"/>
</dbReference>
<keyword evidence="2" id="KW-0805">Transcription regulation</keyword>
<dbReference type="InterPro" id="IPR005119">
    <property type="entry name" value="LysR_subst-bd"/>
</dbReference>
<dbReference type="InterPro" id="IPR000847">
    <property type="entry name" value="LysR_HTH_N"/>
</dbReference>
<keyword evidence="7" id="KW-1185">Reference proteome</keyword>
<dbReference type="SUPFAM" id="SSF46785">
    <property type="entry name" value="Winged helix' DNA-binding domain"/>
    <property type="match status" value="1"/>
</dbReference>
<evidence type="ECO:0000256" key="3">
    <source>
        <dbReference type="ARBA" id="ARBA00023125"/>
    </source>
</evidence>
<comment type="caution">
    <text evidence="6">The sequence shown here is derived from an EMBL/GenBank/DDBJ whole genome shotgun (WGS) entry which is preliminary data.</text>
</comment>
<name>A0A7Y0DSB8_9GAMM</name>
<dbReference type="PANTHER" id="PTHR30537">
    <property type="entry name" value="HTH-TYPE TRANSCRIPTIONAL REGULATOR"/>
    <property type="match status" value="1"/>
</dbReference>
<evidence type="ECO:0000256" key="1">
    <source>
        <dbReference type="ARBA" id="ARBA00009437"/>
    </source>
</evidence>
<dbReference type="AlphaFoldDB" id="A0A7Y0DSB8"/>
<evidence type="ECO:0000259" key="5">
    <source>
        <dbReference type="PROSITE" id="PS50931"/>
    </source>
</evidence>
<dbReference type="Pfam" id="PF00126">
    <property type="entry name" value="HTH_1"/>
    <property type="match status" value="1"/>
</dbReference>
<dbReference type="Gene3D" id="3.40.190.290">
    <property type="match status" value="1"/>
</dbReference>